<keyword evidence="2" id="KW-1185">Reference proteome</keyword>
<organism evidence="1 2">
    <name type="scientific">Protopolystoma xenopodis</name>
    <dbReference type="NCBI Taxonomy" id="117903"/>
    <lineage>
        <taxon>Eukaryota</taxon>
        <taxon>Metazoa</taxon>
        <taxon>Spiralia</taxon>
        <taxon>Lophotrochozoa</taxon>
        <taxon>Platyhelminthes</taxon>
        <taxon>Monogenea</taxon>
        <taxon>Polyopisthocotylea</taxon>
        <taxon>Polystomatidea</taxon>
        <taxon>Polystomatidae</taxon>
        <taxon>Protopolystoma</taxon>
    </lineage>
</organism>
<dbReference type="Proteomes" id="UP000784294">
    <property type="component" value="Unassembled WGS sequence"/>
</dbReference>
<comment type="caution">
    <text evidence="1">The sequence shown here is derived from an EMBL/GenBank/DDBJ whole genome shotgun (WGS) entry which is preliminary data.</text>
</comment>
<reference evidence="1" key="1">
    <citation type="submission" date="2018-11" db="EMBL/GenBank/DDBJ databases">
        <authorList>
            <consortium name="Pathogen Informatics"/>
        </authorList>
    </citation>
    <scope>NUCLEOTIDE SEQUENCE</scope>
</reference>
<dbReference type="EMBL" id="CAAALY010248709">
    <property type="protein sequence ID" value="VEL34928.1"/>
    <property type="molecule type" value="Genomic_DNA"/>
</dbReference>
<evidence type="ECO:0000313" key="1">
    <source>
        <dbReference type="EMBL" id="VEL34928.1"/>
    </source>
</evidence>
<protein>
    <submittedName>
        <fullName evidence="1">Uncharacterized protein</fullName>
    </submittedName>
</protein>
<accession>A0A448XEJ4</accession>
<proteinExistence type="predicted"/>
<gene>
    <name evidence="1" type="ORF">PXEA_LOCUS28368</name>
</gene>
<sequence>MTGCLDKSEALRDLRASRLSRYQGLLIRVVKLGDLLGESKEAVEARLGHLRRFESSSPELPDQSLSSPSTEWPTRVVGARVPLVSAMLQWLDEVLVQVWLKVVQESEHCHLLH</sequence>
<name>A0A448XEJ4_9PLAT</name>
<dbReference type="AlphaFoldDB" id="A0A448XEJ4"/>
<evidence type="ECO:0000313" key="2">
    <source>
        <dbReference type="Proteomes" id="UP000784294"/>
    </source>
</evidence>